<accession>A0A822ZV69</accession>
<sequence>MIRVAKHIQLGLRVKAKLICIDGKVETSYLDL</sequence>
<gene>
    <name evidence="1" type="ORF">HUJ06_017358</name>
</gene>
<dbReference type="Proteomes" id="UP000607653">
    <property type="component" value="Unassembled WGS sequence"/>
</dbReference>
<proteinExistence type="predicted"/>
<organism evidence="1 2">
    <name type="scientific">Nelumbo nucifera</name>
    <name type="common">Sacred lotus</name>
    <dbReference type="NCBI Taxonomy" id="4432"/>
    <lineage>
        <taxon>Eukaryota</taxon>
        <taxon>Viridiplantae</taxon>
        <taxon>Streptophyta</taxon>
        <taxon>Embryophyta</taxon>
        <taxon>Tracheophyta</taxon>
        <taxon>Spermatophyta</taxon>
        <taxon>Magnoliopsida</taxon>
        <taxon>Proteales</taxon>
        <taxon>Nelumbonaceae</taxon>
        <taxon>Nelumbo</taxon>
    </lineage>
</organism>
<dbReference type="EMBL" id="DUZY01000008">
    <property type="protein sequence ID" value="DAD47421.1"/>
    <property type="molecule type" value="Genomic_DNA"/>
</dbReference>
<reference evidence="1 2" key="1">
    <citation type="journal article" date="2020" name="Mol. Biol. Evol.">
        <title>Distinct Expression and Methylation Patterns for Genes with Different Fates following a Single Whole-Genome Duplication in Flowering Plants.</title>
        <authorList>
            <person name="Shi T."/>
            <person name="Rahmani R.S."/>
            <person name="Gugger P.F."/>
            <person name="Wang M."/>
            <person name="Li H."/>
            <person name="Zhang Y."/>
            <person name="Li Z."/>
            <person name="Wang Q."/>
            <person name="Van de Peer Y."/>
            <person name="Marchal K."/>
            <person name="Chen J."/>
        </authorList>
    </citation>
    <scope>NUCLEOTIDE SEQUENCE [LARGE SCALE GENOMIC DNA]</scope>
    <source>
        <tissue evidence="1">Leaf</tissue>
    </source>
</reference>
<dbReference type="AlphaFoldDB" id="A0A822ZV69"/>
<keyword evidence="2" id="KW-1185">Reference proteome</keyword>
<name>A0A822ZV69_NELNU</name>
<evidence type="ECO:0000313" key="1">
    <source>
        <dbReference type="EMBL" id="DAD47421.1"/>
    </source>
</evidence>
<evidence type="ECO:0000313" key="2">
    <source>
        <dbReference type="Proteomes" id="UP000607653"/>
    </source>
</evidence>
<protein>
    <submittedName>
        <fullName evidence="1">Uncharacterized protein</fullName>
    </submittedName>
</protein>
<comment type="caution">
    <text evidence="1">The sequence shown here is derived from an EMBL/GenBank/DDBJ whole genome shotgun (WGS) entry which is preliminary data.</text>
</comment>